<dbReference type="Proteomes" id="UP001234989">
    <property type="component" value="Chromosome 9"/>
</dbReference>
<keyword evidence="2" id="KW-1185">Reference proteome</keyword>
<organism evidence="1 2">
    <name type="scientific">Solanum verrucosum</name>
    <dbReference type="NCBI Taxonomy" id="315347"/>
    <lineage>
        <taxon>Eukaryota</taxon>
        <taxon>Viridiplantae</taxon>
        <taxon>Streptophyta</taxon>
        <taxon>Embryophyta</taxon>
        <taxon>Tracheophyta</taxon>
        <taxon>Spermatophyta</taxon>
        <taxon>Magnoliopsida</taxon>
        <taxon>eudicotyledons</taxon>
        <taxon>Gunneridae</taxon>
        <taxon>Pentapetalae</taxon>
        <taxon>asterids</taxon>
        <taxon>lamiids</taxon>
        <taxon>Solanales</taxon>
        <taxon>Solanaceae</taxon>
        <taxon>Solanoideae</taxon>
        <taxon>Solaneae</taxon>
        <taxon>Solanum</taxon>
    </lineage>
</organism>
<name>A0AAF0UK51_SOLVR</name>
<gene>
    <name evidence="1" type="ORF">MTR67_041318</name>
</gene>
<sequence>MRTHKVFDEKLFGYFPTLFVETHSDTPIEMVSEEATNIKSIVVQLFNKHPQRELSERYVNVIDLDRGSNEQHTHEIETLEGAISADEIIPYAECGNSYGGEEHDEGNLLLNVGATTFVVHVQGIASNLTYGGEEHDEGNLLLNLSETTIVVHVQKIALK</sequence>
<evidence type="ECO:0000313" key="2">
    <source>
        <dbReference type="Proteomes" id="UP001234989"/>
    </source>
</evidence>
<accession>A0AAF0UK51</accession>
<dbReference type="AlphaFoldDB" id="A0AAF0UK51"/>
<proteinExistence type="predicted"/>
<evidence type="ECO:0000313" key="1">
    <source>
        <dbReference type="EMBL" id="WMV47933.1"/>
    </source>
</evidence>
<protein>
    <submittedName>
        <fullName evidence="1">Uncharacterized protein</fullName>
    </submittedName>
</protein>
<reference evidence="1" key="1">
    <citation type="submission" date="2023-08" db="EMBL/GenBank/DDBJ databases">
        <title>A de novo genome assembly of Solanum verrucosum Schlechtendal, a Mexican diploid species geographically isolated from the other diploid A-genome species in potato relatives.</title>
        <authorList>
            <person name="Hosaka K."/>
        </authorList>
    </citation>
    <scope>NUCLEOTIDE SEQUENCE</scope>
    <source>
        <tissue evidence="1">Young leaves</tissue>
    </source>
</reference>
<dbReference type="EMBL" id="CP133620">
    <property type="protein sequence ID" value="WMV47933.1"/>
    <property type="molecule type" value="Genomic_DNA"/>
</dbReference>